<dbReference type="InterPro" id="IPR023606">
    <property type="entry name" value="CoA-Trfase_III_dom_1_sf"/>
</dbReference>
<dbReference type="InterPro" id="IPR003673">
    <property type="entry name" value="CoA-Trfase_fam_III"/>
</dbReference>
<dbReference type="Proteomes" id="UP000807353">
    <property type="component" value="Unassembled WGS sequence"/>
</dbReference>
<dbReference type="EMBL" id="MU150232">
    <property type="protein sequence ID" value="KAF9468741.1"/>
    <property type="molecule type" value="Genomic_DNA"/>
</dbReference>
<evidence type="ECO:0000256" key="1">
    <source>
        <dbReference type="ARBA" id="ARBA00008383"/>
    </source>
</evidence>
<dbReference type="Gene3D" id="3.40.50.10540">
    <property type="entry name" value="Crotonobetainyl-coa:carnitine coa-transferase, domain 1"/>
    <property type="match status" value="1"/>
</dbReference>
<comment type="caution">
    <text evidence="2">The sequence shown here is derived from an EMBL/GenBank/DDBJ whole genome shotgun (WGS) entry which is preliminary data.</text>
</comment>
<sequence>MCATAMRSFAQWDHHPQAKALVRTPPVSLIRIGDAPKRLPTEDPSRPLDDIRVLDLSRVLAGPVAGRTLAAYGADVLLVTSPNLPALPVIDIDTSLGKRTTQLDLRQHSDKEILRGLCKESDVFLQAYRPGGLNDKGFGTHELAKLRPGIICANLTAWGWDGPWKDRRGFDSLVQTATGFNVAEDEAYRDFCKLERHVTPKPFPLQALDHAAGYLLAYGINAALCKSMTEGGSWEVRVSLAAVGQWVRSLGRLSPEEAFGKGRPFPQPLDSEVVALSTDWPQDNSDTTARLGVHEITAIKHAAILSKTPAKEGRYSQAPMVLNAHPPSWLS</sequence>
<organism evidence="2 3">
    <name type="scientific">Collybia nuda</name>
    <dbReference type="NCBI Taxonomy" id="64659"/>
    <lineage>
        <taxon>Eukaryota</taxon>
        <taxon>Fungi</taxon>
        <taxon>Dikarya</taxon>
        <taxon>Basidiomycota</taxon>
        <taxon>Agaricomycotina</taxon>
        <taxon>Agaricomycetes</taxon>
        <taxon>Agaricomycetidae</taxon>
        <taxon>Agaricales</taxon>
        <taxon>Tricholomatineae</taxon>
        <taxon>Clitocybaceae</taxon>
        <taxon>Collybia</taxon>
    </lineage>
</organism>
<proteinExistence type="inferred from homology"/>
<dbReference type="InterPro" id="IPR050509">
    <property type="entry name" value="CoA-transferase_III"/>
</dbReference>
<dbReference type="PANTHER" id="PTHR48228">
    <property type="entry name" value="SUCCINYL-COA--D-CITRAMALATE COA-TRANSFERASE"/>
    <property type="match status" value="1"/>
</dbReference>
<gene>
    <name evidence="2" type="ORF">BDZ94DRAFT_1246170</name>
</gene>
<evidence type="ECO:0000313" key="3">
    <source>
        <dbReference type="Proteomes" id="UP000807353"/>
    </source>
</evidence>
<dbReference type="Pfam" id="PF02515">
    <property type="entry name" value="CoA_transf_3"/>
    <property type="match status" value="1"/>
</dbReference>
<dbReference type="GO" id="GO:0003824">
    <property type="term" value="F:catalytic activity"/>
    <property type="evidence" value="ECO:0007669"/>
    <property type="project" value="InterPro"/>
</dbReference>
<dbReference type="OrthoDB" id="2308815at2759"/>
<dbReference type="AlphaFoldDB" id="A0A9P6CJF9"/>
<dbReference type="PANTHER" id="PTHR48228:SF4">
    <property type="entry name" value="BLR3030 PROTEIN"/>
    <property type="match status" value="1"/>
</dbReference>
<comment type="similarity">
    <text evidence="1">Belongs to the CoA-transferase III family.</text>
</comment>
<dbReference type="SUPFAM" id="SSF89796">
    <property type="entry name" value="CoA-transferase family III (CaiB/BaiF)"/>
    <property type="match status" value="1"/>
</dbReference>
<name>A0A9P6CJF9_9AGAR</name>
<reference evidence="2" key="1">
    <citation type="submission" date="2020-11" db="EMBL/GenBank/DDBJ databases">
        <authorList>
            <consortium name="DOE Joint Genome Institute"/>
            <person name="Ahrendt S."/>
            <person name="Riley R."/>
            <person name="Andreopoulos W."/>
            <person name="Labutti K."/>
            <person name="Pangilinan J."/>
            <person name="Ruiz-Duenas F.J."/>
            <person name="Barrasa J.M."/>
            <person name="Sanchez-Garcia M."/>
            <person name="Camarero S."/>
            <person name="Miyauchi S."/>
            <person name="Serrano A."/>
            <person name="Linde D."/>
            <person name="Babiker R."/>
            <person name="Drula E."/>
            <person name="Ayuso-Fernandez I."/>
            <person name="Pacheco R."/>
            <person name="Padilla G."/>
            <person name="Ferreira P."/>
            <person name="Barriuso J."/>
            <person name="Kellner H."/>
            <person name="Castanera R."/>
            <person name="Alfaro M."/>
            <person name="Ramirez L."/>
            <person name="Pisabarro A.G."/>
            <person name="Kuo A."/>
            <person name="Tritt A."/>
            <person name="Lipzen A."/>
            <person name="He G."/>
            <person name="Yan M."/>
            <person name="Ng V."/>
            <person name="Cullen D."/>
            <person name="Martin F."/>
            <person name="Rosso M.-N."/>
            <person name="Henrissat B."/>
            <person name="Hibbett D."/>
            <person name="Martinez A.T."/>
            <person name="Grigoriev I.V."/>
        </authorList>
    </citation>
    <scope>NUCLEOTIDE SEQUENCE</scope>
    <source>
        <strain evidence="2">CBS 247.69</strain>
    </source>
</reference>
<protein>
    <submittedName>
        <fullName evidence="2">CoA-transferase family III domain-containing protein</fullName>
    </submittedName>
</protein>
<accession>A0A9P6CJF9</accession>
<evidence type="ECO:0000313" key="2">
    <source>
        <dbReference type="EMBL" id="KAF9468741.1"/>
    </source>
</evidence>
<keyword evidence="3" id="KW-1185">Reference proteome</keyword>